<keyword evidence="5" id="KW-0694">RNA-binding</keyword>
<dbReference type="GO" id="GO:0019843">
    <property type="term" value="F:rRNA binding"/>
    <property type="evidence" value="ECO:0007669"/>
    <property type="project" value="UniProtKB-UniRule"/>
</dbReference>
<proteinExistence type="inferred from homology"/>
<evidence type="ECO:0000313" key="7">
    <source>
        <dbReference type="EMBL" id="QGY40758.1"/>
    </source>
</evidence>
<dbReference type="InterPro" id="IPR002136">
    <property type="entry name" value="Ribosomal_uL4"/>
</dbReference>
<dbReference type="Proteomes" id="UP000428328">
    <property type="component" value="Chromosome"/>
</dbReference>
<gene>
    <name evidence="5 7" type="primary">rplD</name>
    <name evidence="7" type="ORF">GM415_11700</name>
</gene>
<reference evidence="7 8" key="1">
    <citation type="submission" date="2019-11" db="EMBL/GenBank/DDBJ databases">
        <authorList>
            <person name="Zheng R.K."/>
            <person name="Sun C.M."/>
        </authorList>
    </citation>
    <scope>NUCLEOTIDE SEQUENCE [LARGE SCALE GENOMIC DNA]</scope>
    <source>
        <strain evidence="7 8">SRB007</strain>
    </source>
</reference>
<dbReference type="KEGG" id="psel:GM415_11700"/>
<keyword evidence="5" id="KW-0699">rRNA-binding</keyword>
<comment type="function">
    <text evidence="5">One of the primary rRNA binding proteins, this protein initially binds near the 5'-end of the 23S rRNA. It is important during the early stages of 50S assembly. It makes multiple contacts with different domains of the 23S rRNA in the assembled 50S subunit and ribosome.</text>
</comment>
<dbReference type="GO" id="GO:0005840">
    <property type="term" value="C:ribosome"/>
    <property type="evidence" value="ECO:0007669"/>
    <property type="project" value="UniProtKB-KW"/>
</dbReference>
<comment type="function">
    <text evidence="5">Forms part of the polypeptide exit tunnel.</text>
</comment>
<protein>
    <recommendedName>
        <fullName evidence="4 5">Large ribosomal subunit protein uL4</fullName>
    </recommendedName>
</protein>
<dbReference type="SUPFAM" id="SSF52166">
    <property type="entry name" value="Ribosomal protein L4"/>
    <property type="match status" value="1"/>
</dbReference>
<evidence type="ECO:0000256" key="2">
    <source>
        <dbReference type="ARBA" id="ARBA00022980"/>
    </source>
</evidence>
<accession>A0A6I6JIG8</accession>
<dbReference type="PANTHER" id="PTHR10746:SF6">
    <property type="entry name" value="LARGE RIBOSOMAL SUBUNIT PROTEIN UL4M"/>
    <property type="match status" value="1"/>
</dbReference>
<dbReference type="Gene3D" id="3.40.1370.10">
    <property type="match status" value="1"/>
</dbReference>
<dbReference type="InterPro" id="IPR013005">
    <property type="entry name" value="Ribosomal_uL4-like"/>
</dbReference>
<dbReference type="RefSeq" id="WP_158948364.1">
    <property type="nucleotide sequence ID" value="NZ_CP046400.1"/>
</dbReference>
<comment type="similarity">
    <text evidence="1 5">Belongs to the universal ribosomal protein uL4 family.</text>
</comment>
<keyword evidence="3 5" id="KW-0687">Ribonucleoprotein</keyword>
<evidence type="ECO:0000256" key="1">
    <source>
        <dbReference type="ARBA" id="ARBA00010528"/>
    </source>
</evidence>
<evidence type="ECO:0000256" key="5">
    <source>
        <dbReference type="HAMAP-Rule" id="MF_01328"/>
    </source>
</evidence>
<evidence type="ECO:0000256" key="4">
    <source>
        <dbReference type="ARBA" id="ARBA00035244"/>
    </source>
</evidence>
<name>A0A6I6JIG8_9BACT</name>
<keyword evidence="2 5" id="KW-0689">Ribosomal protein</keyword>
<organism evidence="7 8">
    <name type="scientific">Pseudodesulfovibrio cashew</name>
    <dbReference type="NCBI Taxonomy" id="2678688"/>
    <lineage>
        <taxon>Bacteria</taxon>
        <taxon>Pseudomonadati</taxon>
        <taxon>Thermodesulfobacteriota</taxon>
        <taxon>Desulfovibrionia</taxon>
        <taxon>Desulfovibrionales</taxon>
        <taxon>Desulfovibrionaceae</taxon>
    </lineage>
</organism>
<dbReference type="Pfam" id="PF00573">
    <property type="entry name" value="Ribosomal_L4"/>
    <property type="match status" value="1"/>
</dbReference>
<comment type="subunit">
    <text evidence="5">Part of the 50S ribosomal subunit.</text>
</comment>
<dbReference type="GO" id="GO:0006412">
    <property type="term" value="P:translation"/>
    <property type="evidence" value="ECO:0007669"/>
    <property type="project" value="UniProtKB-UniRule"/>
</dbReference>
<evidence type="ECO:0000256" key="6">
    <source>
        <dbReference type="SAM" id="MobiDB-lite"/>
    </source>
</evidence>
<dbReference type="EMBL" id="CP046400">
    <property type="protein sequence ID" value="QGY40758.1"/>
    <property type="molecule type" value="Genomic_DNA"/>
</dbReference>
<dbReference type="PANTHER" id="PTHR10746">
    <property type="entry name" value="50S RIBOSOMAL PROTEIN L4"/>
    <property type="match status" value="1"/>
</dbReference>
<dbReference type="NCBIfam" id="TIGR03953">
    <property type="entry name" value="rplD_bact"/>
    <property type="match status" value="1"/>
</dbReference>
<evidence type="ECO:0000256" key="3">
    <source>
        <dbReference type="ARBA" id="ARBA00023274"/>
    </source>
</evidence>
<dbReference type="InterPro" id="IPR023574">
    <property type="entry name" value="Ribosomal_uL4_dom_sf"/>
</dbReference>
<keyword evidence="8" id="KW-1185">Reference proteome</keyword>
<feature type="compositionally biased region" description="Basic residues" evidence="6">
    <location>
        <begin position="44"/>
        <end position="55"/>
    </location>
</feature>
<dbReference type="AlphaFoldDB" id="A0A6I6JIG8"/>
<dbReference type="GO" id="GO:0003735">
    <property type="term" value="F:structural constituent of ribosome"/>
    <property type="evidence" value="ECO:0007669"/>
    <property type="project" value="InterPro"/>
</dbReference>
<sequence length="206" mass="22880">MAKLQVVDQNNTKVGDIELAPEVFEVEIQPEILNLVVRSQRAAKRQGTHATKNRARITGGGRKPWRQKGTGRARAGSSRSPLWRGGAATFGPQPRDYSFKVNKKVRKLALQMALSSRVSEEKLKVVKSIELEDIKTKAFAAVAEKLGLGKTLIVAKDADEKLVLSARNMPHIKVIEADKLNVYDVLLYPELVMLETAAQDVQERLK</sequence>
<dbReference type="GO" id="GO:1990904">
    <property type="term" value="C:ribonucleoprotein complex"/>
    <property type="evidence" value="ECO:0007669"/>
    <property type="project" value="UniProtKB-KW"/>
</dbReference>
<dbReference type="HAMAP" id="MF_01328_B">
    <property type="entry name" value="Ribosomal_uL4_B"/>
    <property type="match status" value="1"/>
</dbReference>
<evidence type="ECO:0000313" key="8">
    <source>
        <dbReference type="Proteomes" id="UP000428328"/>
    </source>
</evidence>
<feature type="region of interest" description="Disordered" evidence="6">
    <location>
        <begin position="44"/>
        <end position="87"/>
    </location>
</feature>